<dbReference type="eggNOG" id="ENOG50319C9">
    <property type="taxonomic scope" value="Bacteria"/>
</dbReference>
<dbReference type="RefSeq" id="WP_038454612.1">
    <property type="nucleotide sequence ID" value="NZ_CP009043.1"/>
</dbReference>
<dbReference type="EMBL" id="CP009043">
    <property type="protein sequence ID" value="AII15028.1"/>
    <property type="molecule type" value="Genomic_DNA"/>
</dbReference>
<dbReference type="PATRIC" id="fig|1244531.5.peg.1295"/>
<sequence length="108" mass="12836">MDNQISEIFSQNKILLRNLKTLDFSEFSKKRNYQLFLGIDTNSFYTLVFLRTAKSKVFNKEIGDLATVCKEIENKFDTLIKRRILIYNSQICQKVISANKDWKFYAFM</sequence>
<dbReference type="KEGG" id="caj:CIG1485E_1194"/>
<organism evidence="1 2">
    <name type="scientific">Campylobacter iguaniorum</name>
    <dbReference type="NCBI Taxonomy" id="1244531"/>
    <lineage>
        <taxon>Bacteria</taxon>
        <taxon>Pseudomonadati</taxon>
        <taxon>Campylobacterota</taxon>
        <taxon>Epsilonproteobacteria</taxon>
        <taxon>Campylobacterales</taxon>
        <taxon>Campylobacteraceae</taxon>
        <taxon>Campylobacter</taxon>
    </lineage>
</organism>
<accession>A0A076FBG1</accession>
<dbReference type="STRING" id="1244531.CIG2463D_1285"/>
<protein>
    <submittedName>
        <fullName evidence="1">Uncharacterized protein</fullName>
    </submittedName>
</protein>
<keyword evidence="2" id="KW-1185">Reference proteome</keyword>
<evidence type="ECO:0000313" key="2">
    <source>
        <dbReference type="Proteomes" id="UP000028486"/>
    </source>
</evidence>
<dbReference type="OrthoDB" id="5359871at2"/>
<proteinExistence type="predicted"/>
<dbReference type="AlphaFoldDB" id="A0A076FBG1"/>
<dbReference type="Proteomes" id="UP000028486">
    <property type="component" value="Chromosome"/>
</dbReference>
<name>A0A076FBG1_9BACT</name>
<gene>
    <name evidence="1" type="ORF">CIG1485E_1194</name>
</gene>
<reference evidence="2" key="1">
    <citation type="journal article" date="2014" name="Genome Announc.">
        <title>Complete Genome Sequence of Campylobacter iguaniorum Strain 1485ET, Isolated from a Bearded Dragon (Pogona vitticeps).</title>
        <authorList>
            <person name="Gilbert M.J."/>
            <person name="Miller W.G."/>
            <person name="Yee E."/>
            <person name="Kik M."/>
            <person name="Wagenaar J.A."/>
            <person name="Duim B."/>
        </authorList>
    </citation>
    <scope>NUCLEOTIDE SEQUENCE [LARGE SCALE GENOMIC DNA]</scope>
    <source>
        <strain evidence="2">1485E</strain>
    </source>
</reference>
<dbReference type="HOGENOM" id="CLU_172378_0_0_7"/>
<evidence type="ECO:0000313" key="1">
    <source>
        <dbReference type="EMBL" id="AII15028.1"/>
    </source>
</evidence>